<accession>A0A7W5FBH5</accession>
<evidence type="ECO:0000313" key="2">
    <source>
        <dbReference type="EMBL" id="MBB3092186.1"/>
    </source>
</evidence>
<name>A0A7W5FBH5_9ACTN</name>
<evidence type="ECO:0000256" key="1">
    <source>
        <dbReference type="SAM" id="MobiDB-lite"/>
    </source>
</evidence>
<dbReference type="AlphaFoldDB" id="A0A7W5FBH5"/>
<organism evidence="2 3">
    <name type="scientific">Nocardioides albus</name>
    <dbReference type="NCBI Taxonomy" id="1841"/>
    <lineage>
        <taxon>Bacteria</taxon>
        <taxon>Bacillati</taxon>
        <taxon>Actinomycetota</taxon>
        <taxon>Actinomycetes</taxon>
        <taxon>Propionibacteriales</taxon>
        <taxon>Nocardioidaceae</taxon>
        <taxon>Nocardioides</taxon>
    </lineage>
</organism>
<dbReference type="EMBL" id="JACHXG010000017">
    <property type="protein sequence ID" value="MBB3092186.1"/>
    <property type="molecule type" value="Genomic_DNA"/>
</dbReference>
<proteinExistence type="predicted"/>
<feature type="compositionally biased region" description="Low complexity" evidence="1">
    <location>
        <begin position="1"/>
        <end position="12"/>
    </location>
</feature>
<reference evidence="2 3" key="1">
    <citation type="submission" date="2020-08" db="EMBL/GenBank/DDBJ databases">
        <title>Genomic Encyclopedia of Type Strains, Phase III (KMG-III): the genomes of soil and plant-associated and newly described type strains.</title>
        <authorList>
            <person name="Whitman W."/>
        </authorList>
    </citation>
    <scope>NUCLEOTIDE SEQUENCE [LARGE SCALE GENOMIC DNA]</scope>
    <source>
        <strain evidence="2 3">CECT 3302</strain>
    </source>
</reference>
<comment type="caution">
    <text evidence="2">The sequence shown here is derived from an EMBL/GenBank/DDBJ whole genome shotgun (WGS) entry which is preliminary data.</text>
</comment>
<dbReference type="RefSeq" id="WP_183551785.1">
    <property type="nucleotide sequence ID" value="NZ_BMQT01000017.1"/>
</dbReference>
<protein>
    <submittedName>
        <fullName evidence="2">Uncharacterized protein</fullName>
    </submittedName>
</protein>
<feature type="region of interest" description="Disordered" evidence="1">
    <location>
        <begin position="1"/>
        <end position="20"/>
    </location>
</feature>
<dbReference type="Proteomes" id="UP000577707">
    <property type="component" value="Unassembled WGS sequence"/>
</dbReference>
<keyword evidence="3" id="KW-1185">Reference proteome</keyword>
<gene>
    <name evidence="2" type="ORF">FHS12_005163</name>
</gene>
<sequence length="167" mass="18133">MSTMTTRTRGTSQANARTPLRGAFDEIRGLNLHLLHQTTGPLAYMDATNGGISAPGHDSITLVGWTGHDITDPDQPVEHVVALEADSQVFTPSTASWPVALEIRNNYHGLTAALVPVYDFDGHTWTKVPATMAGGNYATGDSRFTDLISRRLGHYFYGAVAIHDRLE</sequence>
<evidence type="ECO:0000313" key="3">
    <source>
        <dbReference type="Proteomes" id="UP000577707"/>
    </source>
</evidence>